<dbReference type="Proteomes" id="UP001271007">
    <property type="component" value="Unassembled WGS sequence"/>
</dbReference>
<accession>A0AAJ0GIY7</accession>
<organism evidence="3 4">
    <name type="scientific">Extremus antarcticus</name>
    <dbReference type="NCBI Taxonomy" id="702011"/>
    <lineage>
        <taxon>Eukaryota</taxon>
        <taxon>Fungi</taxon>
        <taxon>Dikarya</taxon>
        <taxon>Ascomycota</taxon>
        <taxon>Pezizomycotina</taxon>
        <taxon>Dothideomycetes</taxon>
        <taxon>Dothideomycetidae</taxon>
        <taxon>Mycosphaerellales</taxon>
        <taxon>Extremaceae</taxon>
        <taxon>Extremus</taxon>
    </lineage>
</organism>
<reference evidence="3" key="1">
    <citation type="submission" date="2023-04" db="EMBL/GenBank/DDBJ databases">
        <title>Black Yeasts Isolated from many extreme environments.</title>
        <authorList>
            <person name="Coleine C."/>
            <person name="Stajich J.E."/>
            <person name="Selbmann L."/>
        </authorList>
    </citation>
    <scope>NUCLEOTIDE SEQUENCE</scope>
    <source>
        <strain evidence="3">CCFEE 5312</strain>
    </source>
</reference>
<sequence>MTLSRSPSRSADVVRDSQCSTSRATARANRVQGSSSSDTEAILTPSSGSATDNEAGTETSPLVEDRSSLHGRGAFATRDYKPGELVTITRPLLFKQWPTNRAQRPSATSICQDIAALSNERLRVTFHILQWANKGAYIERAGLPYLREFFREAFSAAQTDAVAIMGFGGFPPPQMRWEGWTAVSYDATLLNHSCRPNVVATYDWESEEIQVVAVKNVTKGEELTMSYINVWATRKVREERLGFSCNCAECRLEGAQLTLSNDERKKMGARLGDIMRFRQSCGVKQDQAFTMLDERAEWLKEKHATHTENVSRAAMRAADLLRPFPSVELFFAADTAAASITAKARADANKISIYNLEDVSIALEYRLKALRALKIVVRRDCERRDKTILEICLLFERSKDDGKMWAKVKEYCDANDDPIVLAVLEASFGQSC</sequence>
<evidence type="ECO:0000259" key="2">
    <source>
        <dbReference type="PROSITE" id="PS50280"/>
    </source>
</evidence>
<feature type="region of interest" description="Disordered" evidence="1">
    <location>
        <begin position="1"/>
        <end position="68"/>
    </location>
</feature>
<dbReference type="PROSITE" id="PS50280">
    <property type="entry name" value="SET"/>
    <property type="match status" value="1"/>
</dbReference>
<evidence type="ECO:0000313" key="3">
    <source>
        <dbReference type="EMBL" id="KAK3058520.1"/>
    </source>
</evidence>
<feature type="domain" description="SET" evidence="2">
    <location>
        <begin position="60"/>
        <end position="228"/>
    </location>
</feature>
<protein>
    <recommendedName>
        <fullName evidence="2">SET domain-containing protein</fullName>
    </recommendedName>
</protein>
<dbReference type="SMART" id="SM00317">
    <property type="entry name" value="SET"/>
    <property type="match status" value="1"/>
</dbReference>
<dbReference type="SUPFAM" id="SSF82199">
    <property type="entry name" value="SET domain"/>
    <property type="match status" value="1"/>
</dbReference>
<evidence type="ECO:0000313" key="4">
    <source>
        <dbReference type="Proteomes" id="UP001271007"/>
    </source>
</evidence>
<dbReference type="EMBL" id="JAWDJX010000001">
    <property type="protein sequence ID" value="KAK3058520.1"/>
    <property type="molecule type" value="Genomic_DNA"/>
</dbReference>
<dbReference type="InterPro" id="IPR053185">
    <property type="entry name" value="SET_domain_protein"/>
</dbReference>
<dbReference type="InterPro" id="IPR046341">
    <property type="entry name" value="SET_dom_sf"/>
</dbReference>
<keyword evidence="4" id="KW-1185">Reference proteome</keyword>
<dbReference type="InterPro" id="IPR001214">
    <property type="entry name" value="SET_dom"/>
</dbReference>
<name>A0AAJ0GIY7_9PEZI</name>
<dbReference type="AlphaFoldDB" id="A0AAJ0GIY7"/>
<dbReference type="Gene3D" id="2.170.270.10">
    <property type="entry name" value="SET domain"/>
    <property type="match status" value="1"/>
</dbReference>
<proteinExistence type="predicted"/>
<comment type="caution">
    <text evidence="3">The sequence shown here is derived from an EMBL/GenBank/DDBJ whole genome shotgun (WGS) entry which is preliminary data.</text>
</comment>
<gene>
    <name evidence="3" type="ORF">LTR09_000084</name>
</gene>
<dbReference type="PANTHER" id="PTHR47332:SF4">
    <property type="entry name" value="SET DOMAIN-CONTAINING PROTEIN 5"/>
    <property type="match status" value="1"/>
</dbReference>
<feature type="compositionally biased region" description="Polar residues" evidence="1">
    <location>
        <begin position="31"/>
        <end position="60"/>
    </location>
</feature>
<evidence type="ECO:0000256" key="1">
    <source>
        <dbReference type="SAM" id="MobiDB-lite"/>
    </source>
</evidence>
<dbReference type="PANTHER" id="PTHR47332">
    <property type="entry name" value="SET DOMAIN-CONTAINING PROTEIN 5"/>
    <property type="match status" value="1"/>
</dbReference>
<dbReference type="Pfam" id="PF00856">
    <property type="entry name" value="SET"/>
    <property type="match status" value="1"/>
</dbReference>